<dbReference type="Proteomes" id="UP001055115">
    <property type="component" value="Unassembled WGS sequence"/>
</dbReference>
<organism evidence="5 6">
    <name type="scientific">Colletotrichum spaethianum</name>
    <dbReference type="NCBI Taxonomy" id="700344"/>
    <lineage>
        <taxon>Eukaryota</taxon>
        <taxon>Fungi</taxon>
        <taxon>Dikarya</taxon>
        <taxon>Ascomycota</taxon>
        <taxon>Pezizomycotina</taxon>
        <taxon>Sordariomycetes</taxon>
        <taxon>Hypocreomycetidae</taxon>
        <taxon>Glomerellales</taxon>
        <taxon>Glomerellaceae</taxon>
        <taxon>Colletotrichum</taxon>
        <taxon>Colletotrichum spaethianum species complex</taxon>
    </lineage>
</organism>
<evidence type="ECO:0000256" key="2">
    <source>
        <dbReference type="PROSITE-ProRule" id="PRU00192"/>
    </source>
</evidence>
<dbReference type="Gene3D" id="2.30.30.40">
    <property type="entry name" value="SH3 Domains"/>
    <property type="match status" value="1"/>
</dbReference>
<reference evidence="5 6" key="1">
    <citation type="submission" date="2022-03" db="EMBL/GenBank/DDBJ databases">
        <title>Genome data of Colletotrichum spp.</title>
        <authorList>
            <person name="Utami Y.D."/>
            <person name="Hiruma K."/>
        </authorList>
    </citation>
    <scope>NUCLEOTIDE SEQUENCE [LARGE SCALE GENOMIC DNA]</scope>
    <source>
        <strain evidence="5 6">MAFF 239500</strain>
    </source>
</reference>
<dbReference type="GO" id="GO:0008289">
    <property type="term" value="F:lipid binding"/>
    <property type="evidence" value="ECO:0007669"/>
    <property type="project" value="TreeGrafter"/>
</dbReference>
<gene>
    <name evidence="5" type="ORF">ColSpa_08998</name>
</gene>
<protein>
    <submittedName>
        <fullName evidence="5">Protein hob1</fullName>
    </submittedName>
</protein>
<feature type="domain" description="SH3" evidence="4">
    <location>
        <begin position="80"/>
        <end position="138"/>
    </location>
</feature>
<dbReference type="GO" id="GO:0006897">
    <property type="term" value="P:endocytosis"/>
    <property type="evidence" value="ECO:0007669"/>
    <property type="project" value="InterPro"/>
</dbReference>
<dbReference type="PROSITE" id="PS50002">
    <property type="entry name" value="SH3"/>
    <property type="match status" value="1"/>
</dbReference>
<feature type="compositionally biased region" description="Low complexity" evidence="3">
    <location>
        <begin position="15"/>
        <end position="34"/>
    </location>
</feature>
<dbReference type="RefSeq" id="XP_049131167.1">
    <property type="nucleotide sequence ID" value="XM_049275210.1"/>
</dbReference>
<name>A0AA37PAU1_9PEZI</name>
<dbReference type="GO" id="GO:0031097">
    <property type="term" value="C:medial cortex"/>
    <property type="evidence" value="ECO:0007669"/>
    <property type="project" value="TreeGrafter"/>
</dbReference>
<dbReference type="GO" id="GO:1990528">
    <property type="term" value="C:Rvs161p-Rvs167p complex"/>
    <property type="evidence" value="ECO:0007669"/>
    <property type="project" value="TreeGrafter"/>
</dbReference>
<keyword evidence="1 2" id="KW-0728">SH3 domain</keyword>
<dbReference type="FunFam" id="2.30.30.40:FF:000100">
    <property type="entry name" value="SH3 domain-containing YSC84-like protein 1"/>
    <property type="match status" value="1"/>
</dbReference>
<dbReference type="AlphaFoldDB" id="A0AA37PAU1"/>
<keyword evidence="6" id="KW-1185">Reference proteome</keyword>
<dbReference type="InterPro" id="IPR001452">
    <property type="entry name" value="SH3_domain"/>
</dbReference>
<dbReference type="GO" id="GO:0030479">
    <property type="term" value="C:actin cortical patch"/>
    <property type="evidence" value="ECO:0007669"/>
    <property type="project" value="TreeGrafter"/>
</dbReference>
<dbReference type="PRINTS" id="PR00452">
    <property type="entry name" value="SH3DOMAIN"/>
</dbReference>
<dbReference type="SMART" id="SM00326">
    <property type="entry name" value="SH3"/>
    <property type="match status" value="1"/>
</dbReference>
<feature type="region of interest" description="Disordered" evidence="3">
    <location>
        <begin position="1"/>
        <end position="82"/>
    </location>
</feature>
<dbReference type="InterPro" id="IPR046982">
    <property type="entry name" value="BIN3/RVS161-like"/>
</dbReference>
<dbReference type="GO" id="GO:0043332">
    <property type="term" value="C:mating projection tip"/>
    <property type="evidence" value="ECO:0007669"/>
    <property type="project" value="TreeGrafter"/>
</dbReference>
<dbReference type="EMBL" id="BQXU01000026">
    <property type="protein sequence ID" value="GKT48817.1"/>
    <property type="molecule type" value="Genomic_DNA"/>
</dbReference>
<proteinExistence type="predicted"/>
<dbReference type="InterPro" id="IPR036028">
    <property type="entry name" value="SH3-like_dom_sf"/>
</dbReference>
<dbReference type="Pfam" id="PF14604">
    <property type="entry name" value="SH3_9"/>
    <property type="match status" value="1"/>
</dbReference>
<sequence>MRIPSTTSLNRSAFTSDDSPQPSPQPSTLGQPQGASSVLPAYTSSRTEYFGHQSELASDHRNAVAKKKPPPPPPAKRSKAPEEYVVAQYDFLGGDGDLSFREGDRIKIVKRTETDQDWWIGELGGVKGSFPANYCKTA</sequence>
<dbReference type="GO" id="GO:0051666">
    <property type="term" value="P:actin cortical patch localization"/>
    <property type="evidence" value="ECO:0007669"/>
    <property type="project" value="InterPro"/>
</dbReference>
<dbReference type="PANTHER" id="PTHR47174">
    <property type="entry name" value="BRIDGING INTEGRATOR 3"/>
    <property type="match status" value="1"/>
</dbReference>
<dbReference type="PANTHER" id="PTHR47174:SF2">
    <property type="entry name" value="SH3 DOMAIN SIGNALLING PROTEIN (AFU_ORTHOLOGUE AFUA_5G07670)"/>
    <property type="match status" value="1"/>
</dbReference>
<evidence type="ECO:0000313" key="6">
    <source>
        <dbReference type="Proteomes" id="UP001055115"/>
    </source>
</evidence>
<evidence type="ECO:0000256" key="1">
    <source>
        <dbReference type="ARBA" id="ARBA00022443"/>
    </source>
</evidence>
<accession>A0AA37PAU1</accession>
<dbReference type="GO" id="GO:0097320">
    <property type="term" value="P:plasma membrane tubulation"/>
    <property type="evidence" value="ECO:0007669"/>
    <property type="project" value="TreeGrafter"/>
</dbReference>
<dbReference type="GeneID" id="73329800"/>
<evidence type="ECO:0000259" key="4">
    <source>
        <dbReference type="PROSITE" id="PS50002"/>
    </source>
</evidence>
<dbReference type="SUPFAM" id="SSF50044">
    <property type="entry name" value="SH3-domain"/>
    <property type="match status" value="1"/>
</dbReference>
<feature type="compositionally biased region" description="Polar residues" evidence="3">
    <location>
        <begin position="1"/>
        <end position="14"/>
    </location>
</feature>
<evidence type="ECO:0000313" key="5">
    <source>
        <dbReference type="EMBL" id="GKT48817.1"/>
    </source>
</evidence>
<evidence type="ECO:0000256" key="3">
    <source>
        <dbReference type="SAM" id="MobiDB-lite"/>
    </source>
</evidence>
<comment type="caution">
    <text evidence="5">The sequence shown here is derived from an EMBL/GenBank/DDBJ whole genome shotgun (WGS) entry which is preliminary data.</text>
</comment>